<sequence length="313" mass="34179">MSHAHDVVLNLAAAYPDLGTLRSALGRRDWPACRAVLDAAEPAARTGLIRAGAARDGLEEFLRDVLREDPGDGAAAALLGSHLLHLGWEVRTEAPAEHLTPDQRTAFRHWLTRAEEVLLAGVAHAPADPAIRTALLTSARGLAAGHDEARRRYADLAAIDPHHLPGQRARLQQLCPKWGGSSWTEPHAFARAAMLAVPPGHPHALLVAEAHVEHHLALDYDSGLAYLRSPAVRTDLFEAARRSLGAPDFRRHYGWLEAVNTFAFLFTEMREQAAAAEALRLLGNLGAEDPWRYRYRNAASAIWNARAWALGLA</sequence>
<proteinExistence type="predicted"/>
<dbReference type="RefSeq" id="WP_189328879.1">
    <property type="nucleotide sequence ID" value="NZ_AP023356.1"/>
</dbReference>
<protein>
    <recommendedName>
        <fullName evidence="3">DUF4034 domain-containing protein</fullName>
    </recommendedName>
</protein>
<dbReference type="EMBL" id="AP023356">
    <property type="protein sequence ID" value="BCJ42420.1"/>
    <property type="molecule type" value="Genomic_DNA"/>
</dbReference>
<gene>
    <name evidence="1" type="ORF">Aiant_30770</name>
</gene>
<evidence type="ECO:0008006" key="3">
    <source>
        <dbReference type="Google" id="ProtNLM"/>
    </source>
</evidence>
<evidence type="ECO:0000313" key="2">
    <source>
        <dbReference type="Proteomes" id="UP000676967"/>
    </source>
</evidence>
<organism evidence="1 2">
    <name type="scientific">Actinoplanes ianthinogenes</name>
    <dbReference type="NCBI Taxonomy" id="122358"/>
    <lineage>
        <taxon>Bacteria</taxon>
        <taxon>Bacillati</taxon>
        <taxon>Actinomycetota</taxon>
        <taxon>Actinomycetes</taxon>
        <taxon>Micromonosporales</taxon>
        <taxon>Micromonosporaceae</taxon>
        <taxon>Actinoplanes</taxon>
    </lineage>
</organism>
<evidence type="ECO:0000313" key="1">
    <source>
        <dbReference type="EMBL" id="BCJ42420.1"/>
    </source>
</evidence>
<accession>A0ABM7LT10</accession>
<reference evidence="1 2" key="1">
    <citation type="submission" date="2020-08" db="EMBL/GenBank/DDBJ databases">
        <title>Whole genome shotgun sequence of Actinoplanes ianthinogenes NBRC 13996.</title>
        <authorList>
            <person name="Komaki H."/>
            <person name="Tamura T."/>
        </authorList>
    </citation>
    <scope>NUCLEOTIDE SEQUENCE [LARGE SCALE GENOMIC DNA]</scope>
    <source>
        <strain evidence="1 2">NBRC 13996</strain>
    </source>
</reference>
<dbReference type="Proteomes" id="UP000676967">
    <property type="component" value="Chromosome"/>
</dbReference>
<name>A0ABM7LT10_9ACTN</name>
<keyword evidence="2" id="KW-1185">Reference proteome</keyword>